<organism evidence="4 5">
    <name type="scientific">Novosphingobium umbonatum</name>
    <dbReference type="NCBI Taxonomy" id="1908524"/>
    <lineage>
        <taxon>Bacteria</taxon>
        <taxon>Pseudomonadati</taxon>
        <taxon>Pseudomonadota</taxon>
        <taxon>Alphaproteobacteria</taxon>
        <taxon>Sphingomonadales</taxon>
        <taxon>Sphingomonadaceae</taxon>
        <taxon>Novosphingobium</taxon>
    </lineage>
</organism>
<accession>A0A3S2VT77</accession>
<feature type="domain" description="Recombinase zinc beta ribbon" evidence="3">
    <location>
        <begin position="3"/>
        <end position="65"/>
    </location>
</feature>
<gene>
    <name evidence="4" type="ORF">EOE18_10395</name>
</gene>
<dbReference type="InterPro" id="IPR050639">
    <property type="entry name" value="SSR_resolvase"/>
</dbReference>
<proteinExistence type="predicted"/>
<reference evidence="4 5" key="1">
    <citation type="submission" date="2019-01" db="EMBL/GenBank/DDBJ databases">
        <authorList>
            <person name="Chen W.-M."/>
        </authorList>
    </citation>
    <scope>NUCLEOTIDE SEQUENCE [LARGE SCALE GENOMIC DNA]</scope>
    <source>
        <strain evidence="4 5">FSY-9</strain>
    </source>
</reference>
<dbReference type="GO" id="GO:0003677">
    <property type="term" value="F:DNA binding"/>
    <property type="evidence" value="ECO:0007669"/>
    <property type="project" value="UniProtKB-KW"/>
</dbReference>
<evidence type="ECO:0000259" key="3">
    <source>
        <dbReference type="Pfam" id="PF13408"/>
    </source>
</evidence>
<keyword evidence="5" id="KW-1185">Reference proteome</keyword>
<dbReference type="InterPro" id="IPR025827">
    <property type="entry name" value="Zn_ribbon_recom_dom"/>
</dbReference>
<dbReference type="RefSeq" id="WP_181953040.1">
    <property type="nucleotide sequence ID" value="NZ_SACO01000006.1"/>
</dbReference>
<dbReference type="EMBL" id="SACO01000006">
    <property type="protein sequence ID" value="RVU05126.1"/>
    <property type="molecule type" value="Genomic_DNA"/>
</dbReference>
<evidence type="ECO:0000313" key="5">
    <source>
        <dbReference type="Proteomes" id="UP000282837"/>
    </source>
</evidence>
<protein>
    <recommendedName>
        <fullName evidence="3">Recombinase zinc beta ribbon domain-containing protein</fullName>
    </recommendedName>
</protein>
<dbReference type="GO" id="GO:0000150">
    <property type="term" value="F:DNA strand exchange activity"/>
    <property type="evidence" value="ECO:0007669"/>
    <property type="project" value="TreeGrafter"/>
</dbReference>
<evidence type="ECO:0000313" key="4">
    <source>
        <dbReference type="EMBL" id="RVU05126.1"/>
    </source>
</evidence>
<dbReference type="Proteomes" id="UP000282837">
    <property type="component" value="Unassembled WGS sequence"/>
</dbReference>
<evidence type="ECO:0000256" key="1">
    <source>
        <dbReference type="ARBA" id="ARBA00023125"/>
    </source>
</evidence>
<dbReference type="Pfam" id="PF13408">
    <property type="entry name" value="Zn_ribbon_recom"/>
    <property type="match status" value="1"/>
</dbReference>
<keyword evidence="2" id="KW-0233">DNA recombination</keyword>
<comment type="caution">
    <text evidence="4">The sequence shown here is derived from an EMBL/GenBank/DDBJ whole genome shotgun (WGS) entry which is preliminary data.</text>
</comment>
<dbReference type="PANTHER" id="PTHR30461">
    <property type="entry name" value="DNA-INVERTASE FROM LAMBDOID PROPHAGE"/>
    <property type="match status" value="1"/>
</dbReference>
<keyword evidence="1" id="KW-0238">DNA-binding</keyword>
<sequence>TNLLTGVAVCGCGGDGCGGGMTTATGKSGQYRYYACSRRATAGTTECRGRRIPMEKLDDIVVKAVSKHVLQPDRLSTLLKTWLDRSQDAQANRRDQLKQLRTKMTNLDGEHANVIKLVRNGICQADDPQIAIEINNIAAQKRAIAIDIERLERQLADGDRRITPEIIHKFGELMVKNLRDKSAPARRDYVRLLVDRVEVGTTEIRICGSKSRLSKAAMGTPPHLVPKAEREWCTRLDSNQWPSPSEG</sequence>
<dbReference type="AlphaFoldDB" id="A0A3S2VT77"/>
<dbReference type="PANTHER" id="PTHR30461:SF2">
    <property type="entry name" value="SERINE RECOMBINASE PINE-RELATED"/>
    <property type="match status" value="1"/>
</dbReference>
<feature type="non-terminal residue" evidence="4">
    <location>
        <position position="1"/>
    </location>
</feature>
<evidence type="ECO:0000256" key="2">
    <source>
        <dbReference type="ARBA" id="ARBA00023172"/>
    </source>
</evidence>
<name>A0A3S2VT77_9SPHN</name>